<dbReference type="EMBL" id="BK014779">
    <property type="protein sequence ID" value="DAD75315.1"/>
    <property type="molecule type" value="Genomic_DNA"/>
</dbReference>
<name>A0A8S5LZP8_9CAUD</name>
<organism evidence="1">
    <name type="scientific">Podoviridae sp. ctDgT26</name>
    <dbReference type="NCBI Taxonomy" id="2826547"/>
    <lineage>
        <taxon>Viruses</taxon>
        <taxon>Duplodnaviria</taxon>
        <taxon>Heunggongvirae</taxon>
        <taxon>Uroviricota</taxon>
        <taxon>Caudoviricetes</taxon>
    </lineage>
</organism>
<evidence type="ECO:0000313" key="1">
    <source>
        <dbReference type="EMBL" id="DAD75315.1"/>
    </source>
</evidence>
<reference evidence="1" key="1">
    <citation type="journal article" date="2021" name="Proc. Natl. Acad. Sci. U.S.A.">
        <title>A Catalog of Tens of Thousands of Viruses from Human Metagenomes Reveals Hidden Associations with Chronic Diseases.</title>
        <authorList>
            <person name="Tisza M.J."/>
            <person name="Buck C.B."/>
        </authorList>
    </citation>
    <scope>NUCLEOTIDE SEQUENCE</scope>
    <source>
        <strain evidence="1">CtDgT26</strain>
    </source>
</reference>
<protein>
    <submittedName>
        <fullName evidence="1">Dehydrogenase accessory protein</fullName>
    </submittedName>
</protein>
<proteinExistence type="predicted"/>
<sequence>MYLCDYCGAVFHSLDYIEEKSDECGNSIIYVCPECGEEIIPGEADECPVCHGWKPMKAAMCHKCELETIGNFKLAIRKFSDVQLDYISDLTEGEYLSEFLHKGGLG</sequence>
<accession>A0A8S5LZP8</accession>